<dbReference type="EMBL" id="KV425905">
    <property type="protein sequence ID" value="KZV99894.1"/>
    <property type="molecule type" value="Genomic_DNA"/>
</dbReference>
<reference evidence="1 2" key="1">
    <citation type="journal article" date="2016" name="Mol. Biol. Evol.">
        <title>Comparative Genomics of Early-Diverging Mushroom-Forming Fungi Provides Insights into the Origins of Lignocellulose Decay Capabilities.</title>
        <authorList>
            <person name="Nagy L.G."/>
            <person name="Riley R."/>
            <person name="Tritt A."/>
            <person name="Adam C."/>
            <person name="Daum C."/>
            <person name="Floudas D."/>
            <person name="Sun H."/>
            <person name="Yadav J.S."/>
            <person name="Pangilinan J."/>
            <person name="Larsson K.H."/>
            <person name="Matsuura K."/>
            <person name="Barry K."/>
            <person name="Labutti K."/>
            <person name="Kuo R."/>
            <person name="Ohm R.A."/>
            <person name="Bhattacharya S.S."/>
            <person name="Shirouzu T."/>
            <person name="Yoshinaga Y."/>
            <person name="Martin F.M."/>
            <person name="Grigoriev I.V."/>
            <person name="Hibbett D.S."/>
        </authorList>
    </citation>
    <scope>NUCLEOTIDE SEQUENCE [LARGE SCALE GENOMIC DNA]</scope>
    <source>
        <strain evidence="1 2">HHB12029</strain>
    </source>
</reference>
<evidence type="ECO:0000313" key="2">
    <source>
        <dbReference type="Proteomes" id="UP000077266"/>
    </source>
</evidence>
<sequence length="184" mass="21212">MHEIPRRARVFYFPMCMTSRSWHVVRRVLGQAARHQERDAAAPRTHDNGAIRRYPKASRLHRRCAIEVRTSLLLRLSGRYASILDTYISCTHDRIYCSSSPPLVTYAFVRVDESTGLFFPSFHVSLSSSCLTRRRQLLPSPVHRDPSSLPSHTYRVPPSKIEPVLRGRKSYARTVRGGLTCRHR</sequence>
<organism evidence="1 2">
    <name type="scientific">Exidia glandulosa HHB12029</name>
    <dbReference type="NCBI Taxonomy" id="1314781"/>
    <lineage>
        <taxon>Eukaryota</taxon>
        <taxon>Fungi</taxon>
        <taxon>Dikarya</taxon>
        <taxon>Basidiomycota</taxon>
        <taxon>Agaricomycotina</taxon>
        <taxon>Agaricomycetes</taxon>
        <taxon>Auriculariales</taxon>
        <taxon>Exidiaceae</taxon>
        <taxon>Exidia</taxon>
    </lineage>
</organism>
<protein>
    <submittedName>
        <fullName evidence="1">Uncharacterized protein</fullName>
    </submittedName>
</protein>
<dbReference type="Proteomes" id="UP000077266">
    <property type="component" value="Unassembled WGS sequence"/>
</dbReference>
<gene>
    <name evidence="1" type="ORF">EXIGLDRAFT_198426</name>
</gene>
<dbReference type="InParanoid" id="A0A165MXA0"/>
<name>A0A165MXA0_EXIGL</name>
<dbReference type="AlphaFoldDB" id="A0A165MXA0"/>
<evidence type="ECO:0000313" key="1">
    <source>
        <dbReference type="EMBL" id="KZV99894.1"/>
    </source>
</evidence>
<keyword evidence="2" id="KW-1185">Reference proteome</keyword>
<accession>A0A165MXA0</accession>
<proteinExistence type="predicted"/>